<dbReference type="Gene3D" id="2.40.40.20">
    <property type="match status" value="1"/>
</dbReference>
<dbReference type="NCBIfam" id="TIGR01409">
    <property type="entry name" value="TAT_signal_seq"/>
    <property type="match status" value="1"/>
</dbReference>
<dbReference type="Pfam" id="PF01568">
    <property type="entry name" value="Molydop_binding"/>
    <property type="match status" value="1"/>
</dbReference>
<dbReference type="HOGENOM" id="CLU_000422_13_3_2"/>
<dbReference type="STRING" id="694429.Pyrfu_1082"/>
<feature type="domain" description="Molybdopterin dinucleotide-binding" evidence="8">
    <location>
        <begin position="730"/>
        <end position="786"/>
    </location>
</feature>
<dbReference type="Pfam" id="PF00384">
    <property type="entry name" value="Molybdopterin"/>
    <property type="match status" value="1"/>
</dbReference>
<organism evidence="9 10">
    <name type="scientific">Pyrolobus fumarii (strain DSM 11204 / 1A)</name>
    <dbReference type="NCBI Taxonomy" id="694429"/>
    <lineage>
        <taxon>Archaea</taxon>
        <taxon>Thermoproteota</taxon>
        <taxon>Thermoprotei</taxon>
        <taxon>Desulfurococcales</taxon>
        <taxon>Pyrodictiaceae</taxon>
        <taxon>Pyrolobus</taxon>
    </lineage>
</organism>
<dbReference type="InterPro" id="IPR009010">
    <property type="entry name" value="Asp_de-COase-like_dom_sf"/>
</dbReference>
<keyword evidence="5" id="KW-0732">Signal</keyword>
<dbReference type="KEGG" id="pfm:Pyrfu_1082"/>
<dbReference type="eggNOG" id="arCOG01495">
    <property type="taxonomic scope" value="Archaea"/>
</dbReference>
<dbReference type="AlphaFoldDB" id="G0EF53"/>
<evidence type="ECO:0000259" key="8">
    <source>
        <dbReference type="Pfam" id="PF01568"/>
    </source>
</evidence>
<dbReference type="OrthoDB" id="23466at2157"/>
<evidence type="ECO:0000256" key="4">
    <source>
        <dbReference type="ARBA" id="ARBA00022723"/>
    </source>
</evidence>
<evidence type="ECO:0000256" key="3">
    <source>
        <dbReference type="ARBA" id="ARBA00022505"/>
    </source>
</evidence>
<evidence type="ECO:0000313" key="10">
    <source>
        <dbReference type="Proteomes" id="UP000001037"/>
    </source>
</evidence>
<dbReference type="InterPro" id="IPR006311">
    <property type="entry name" value="TAT_signal"/>
</dbReference>
<evidence type="ECO:0000256" key="1">
    <source>
        <dbReference type="ARBA" id="ARBA00010312"/>
    </source>
</evidence>
<keyword evidence="10" id="KW-1185">Reference proteome</keyword>
<accession>G0EF53</accession>
<dbReference type="Gene3D" id="3.40.228.10">
    <property type="entry name" value="Dimethylsulfoxide Reductase, domain 2"/>
    <property type="match status" value="2"/>
</dbReference>
<evidence type="ECO:0000259" key="7">
    <source>
        <dbReference type="Pfam" id="PF00384"/>
    </source>
</evidence>
<dbReference type="GO" id="GO:0046872">
    <property type="term" value="F:metal ion binding"/>
    <property type="evidence" value="ECO:0007669"/>
    <property type="project" value="UniProtKB-KW"/>
</dbReference>
<dbReference type="InterPro" id="IPR006657">
    <property type="entry name" value="MoPterin_dinucl-bd_dom"/>
</dbReference>
<dbReference type="PANTHER" id="PTHR43742:SF9">
    <property type="entry name" value="TETRATHIONATE REDUCTASE SUBUNIT A"/>
    <property type="match status" value="1"/>
</dbReference>
<dbReference type="GO" id="GO:0016491">
    <property type="term" value="F:oxidoreductase activity"/>
    <property type="evidence" value="ECO:0007669"/>
    <property type="project" value="UniProtKB-KW"/>
</dbReference>
<keyword evidence="2" id="KW-0004">4Fe-4S</keyword>
<dbReference type="InterPro" id="IPR019546">
    <property type="entry name" value="TAT_signal_bac_arc"/>
</dbReference>
<evidence type="ECO:0000256" key="6">
    <source>
        <dbReference type="ARBA" id="ARBA00023002"/>
    </source>
</evidence>
<keyword evidence="2" id="KW-0411">Iron-sulfur</keyword>
<evidence type="ECO:0000313" key="9">
    <source>
        <dbReference type="EMBL" id="AEM38950.1"/>
    </source>
</evidence>
<dbReference type="PANTHER" id="PTHR43742">
    <property type="entry name" value="TRIMETHYLAMINE-N-OXIDE REDUCTASE"/>
    <property type="match status" value="1"/>
</dbReference>
<dbReference type="GeneID" id="11139559"/>
<evidence type="ECO:0000256" key="2">
    <source>
        <dbReference type="ARBA" id="ARBA00022485"/>
    </source>
</evidence>
<dbReference type="SUPFAM" id="SSF53706">
    <property type="entry name" value="Formate dehydrogenase/DMSO reductase, domains 1-3"/>
    <property type="match status" value="1"/>
</dbReference>
<keyword evidence="6" id="KW-0560">Oxidoreductase</keyword>
<gene>
    <name evidence="9" type="ordered locus">Pyrfu_1082</name>
</gene>
<keyword evidence="2" id="KW-0408">Iron</keyword>
<name>G0EF53_PYRF1</name>
<keyword evidence="4" id="KW-0479">Metal-binding</keyword>
<dbReference type="GO" id="GO:0051539">
    <property type="term" value="F:4 iron, 4 sulfur cluster binding"/>
    <property type="evidence" value="ECO:0007669"/>
    <property type="project" value="UniProtKB-KW"/>
</dbReference>
<dbReference type="GO" id="GO:0043546">
    <property type="term" value="F:molybdopterin cofactor binding"/>
    <property type="evidence" value="ECO:0007669"/>
    <property type="project" value="InterPro"/>
</dbReference>
<feature type="domain" description="Molybdopterin oxidoreductase" evidence="7">
    <location>
        <begin position="110"/>
        <end position="602"/>
    </location>
</feature>
<dbReference type="RefSeq" id="WP_014026627.1">
    <property type="nucleotide sequence ID" value="NC_015931.1"/>
</dbReference>
<reference evidence="9 10" key="1">
    <citation type="journal article" date="2011" name="Stand. Genomic Sci.">
        <title>Complete genome sequence of the hyperthermophilic chemolithoautotroph Pyrolobus fumarii type strain (1A).</title>
        <authorList>
            <person name="Anderson I."/>
            <person name="Goker M."/>
            <person name="Nolan M."/>
            <person name="Lucas S."/>
            <person name="Hammon N."/>
            <person name="Deshpande S."/>
            <person name="Cheng J.F."/>
            <person name="Tapia R."/>
            <person name="Han C."/>
            <person name="Goodwin L."/>
            <person name="Pitluck S."/>
            <person name="Huntemann M."/>
            <person name="Liolios K."/>
            <person name="Ivanova N."/>
            <person name="Pagani I."/>
            <person name="Mavromatis K."/>
            <person name="Ovchinikova G."/>
            <person name="Pati A."/>
            <person name="Chen A."/>
            <person name="Palaniappan K."/>
            <person name="Land M."/>
            <person name="Hauser L."/>
            <person name="Brambilla E.M."/>
            <person name="Huber H."/>
            <person name="Yasawong M."/>
            <person name="Rohde M."/>
            <person name="Spring S."/>
            <person name="Abt B."/>
            <person name="Sikorski J."/>
            <person name="Wirth R."/>
            <person name="Detter J.C."/>
            <person name="Woyke T."/>
            <person name="Bristow J."/>
            <person name="Eisen J.A."/>
            <person name="Markowitz V."/>
            <person name="Hugenholtz P."/>
            <person name="Kyrpides N.C."/>
            <person name="Klenk H.P."/>
            <person name="Lapidus A."/>
        </authorList>
    </citation>
    <scope>NUCLEOTIDE SEQUENCE [LARGE SCALE GENOMIC DNA]</scope>
    <source>
        <strain evidence="10">DSM 11204 / 1A</strain>
    </source>
</reference>
<dbReference type="InParanoid" id="G0EF53"/>
<sequence length="852" mass="95434">MSNDGFKLTRREFLKLTAAASAAVSVGVAVPRIPSVAELEKAELAVGDGMIREVTTACLICMQRCPIAVGVDSEGKIRYVRYLTMEGYDEFFACCGRPQLIFELPFLRERIKKPLLRVGKRGEGKFKEISWDEALRLLTEWIKEYWDEPWRIVAMSRSGADSGFFHTFFKSVVGTPNVTKHCDTCHTGLDWAGYFLFGKLVSPSSLIPDYANADLIVIMGRNPTQGIVATAWSKLFAESRARKARLIVFDVKRDRLCELADRCYIIPPGTDLAIVLAIMNVILEEKLYNSEYLIKWTNASMLVYEDTLEPVKMDVNPLQKDKLTYLVYDEATGEYKLKPEAKKPALEYEGEYNGRRVKTVLLVLKDAVKKYTPEWASRITGVPAEEIRWVARELARAAPRAFIDHVYKAARYYNEGMFNRVRMIVNVLLGSMGVKGGIAYPGGKPKFPSPFEVIPIETRKPGGESIPEYWKKRGVKNIHKKCFSQLVEKTVVEGKPYPIGLLIIYNENIVSHILGAREFIEALKDENKVKHIVVIDTTFNETVLFADLVLPTTFFIEQDGATLHYAKKGGLGQIVAIKKVVDPPKDVDAKPCWQILWEVAKRLGLTKAEYDPRKVWEKQVEKYGGLKELLEKGVIPVAKGLKYHPWGGKPLPTETGEIELINVKLLREYREYLGKESPLNPLPTWIPPAWMRETGGQLADDQFVVVDAMSALTATNTFMRFSGIVRDAMEKRREYGVLIHTERAAKLGIRDGDLVRIKGPGGEMIAKAIVTDGVHPTVIVGPHATNFGELLPKEVEVVKADGSVERVRIFAKGGGYGVNTNLLGLPVFGKTLVVEEGARTAQCDFIVKVSKA</sequence>
<keyword evidence="3" id="KW-0500">Molybdenum</keyword>
<dbReference type="Gene3D" id="3.40.50.740">
    <property type="match status" value="2"/>
</dbReference>
<protein>
    <submittedName>
        <fullName evidence="9">Molybdopterin oxidoreductase</fullName>
    </submittedName>
</protein>
<comment type="similarity">
    <text evidence="1">Belongs to the prokaryotic molybdopterin-containing oxidoreductase family.</text>
</comment>
<dbReference type="eggNOG" id="arCOG02013">
    <property type="taxonomic scope" value="Archaea"/>
</dbReference>
<dbReference type="InterPro" id="IPR006656">
    <property type="entry name" value="Mopterin_OxRdtase"/>
</dbReference>
<dbReference type="InterPro" id="IPR050612">
    <property type="entry name" value="Prok_Mopterin_Oxidored"/>
</dbReference>
<dbReference type="Gene3D" id="3.30.2070.10">
    <property type="entry name" value="Formate dehydrogenase/DMSO reductase"/>
    <property type="match status" value="1"/>
</dbReference>
<proteinExistence type="inferred from homology"/>
<dbReference type="SUPFAM" id="SSF50692">
    <property type="entry name" value="ADC-like"/>
    <property type="match status" value="1"/>
</dbReference>
<dbReference type="PROSITE" id="PS51318">
    <property type="entry name" value="TAT"/>
    <property type="match status" value="1"/>
</dbReference>
<dbReference type="Proteomes" id="UP000001037">
    <property type="component" value="Chromosome"/>
</dbReference>
<evidence type="ECO:0000256" key="5">
    <source>
        <dbReference type="ARBA" id="ARBA00022729"/>
    </source>
</evidence>
<dbReference type="EMBL" id="CP002838">
    <property type="protein sequence ID" value="AEM38950.1"/>
    <property type="molecule type" value="Genomic_DNA"/>
</dbReference>